<name>A0A3P1CQW8_9BACT</name>
<evidence type="ECO:0000313" key="1">
    <source>
        <dbReference type="EMBL" id="RRB15600.1"/>
    </source>
</evidence>
<dbReference type="OrthoDB" id="2987435at2"/>
<dbReference type="AlphaFoldDB" id="A0A3P1CQW8"/>
<organism evidence="1 2">
    <name type="scientific">Larkinella knui</name>
    <dbReference type="NCBI Taxonomy" id="2025310"/>
    <lineage>
        <taxon>Bacteria</taxon>
        <taxon>Pseudomonadati</taxon>
        <taxon>Bacteroidota</taxon>
        <taxon>Cytophagia</taxon>
        <taxon>Cytophagales</taxon>
        <taxon>Spirosomataceae</taxon>
        <taxon>Larkinella</taxon>
    </lineage>
</organism>
<dbReference type="Proteomes" id="UP000274271">
    <property type="component" value="Unassembled WGS sequence"/>
</dbReference>
<proteinExistence type="predicted"/>
<comment type="caution">
    <text evidence="1">The sequence shown here is derived from an EMBL/GenBank/DDBJ whole genome shotgun (WGS) entry which is preliminary data.</text>
</comment>
<gene>
    <name evidence="1" type="ORF">EHT87_13875</name>
</gene>
<dbReference type="RefSeq" id="WP_124907203.1">
    <property type="nucleotide sequence ID" value="NZ_RQJP01000002.1"/>
</dbReference>
<reference evidence="1 2" key="1">
    <citation type="submission" date="2018-11" db="EMBL/GenBank/DDBJ databases">
        <authorList>
            <person name="Zhou Z."/>
            <person name="Wang G."/>
        </authorList>
    </citation>
    <scope>NUCLEOTIDE SEQUENCE [LARGE SCALE GENOMIC DNA]</scope>
    <source>
        <strain evidence="1 2">KCTC42998</strain>
    </source>
</reference>
<evidence type="ECO:0000313" key="2">
    <source>
        <dbReference type="Proteomes" id="UP000274271"/>
    </source>
</evidence>
<protein>
    <submittedName>
        <fullName evidence="1">Uncharacterized protein</fullName>
    </submittedName>
</protein>
<dbReference type="EMBL" id="RQJP01000002">
    <property type="protein sequence ID" value="RRB15600.1"/>
    <property type="molecule type" value="Genomic_DNA"/>
</dbReference>
<accession>A0A3P1CQW8</accession>
<sequence length="129" mass="14654">MNVLDLAMFNPNGIVEIDLRASTPEALHTGLSKHFTELLTMHSNLQNKLYDCGEAMKHVKGLWLNQLINGMLPKLSLNNKLGQAEIVKNKFTYGIKRVTSLRDPYAKNLLDKYTQFLSRTGNSHDFADY</sequence>
<keyword evidence="2" id="KW-1185">Reference proteome</keyword>